<dbReference type="RefSeq" id="WP_245881025.1">
    <property type="nucleotide sequence ID" value="NZ_CP028339.1"/>
</dbReference>
<sequence length="180" mass="20064">MNEPGFDRIALAYPASLIVPAAGFVVVGGNVLRASMGSARLVAMFAAGLALWTLVEYVLHRYLLHGVEPFRRWHMAHHLDADLPIRIPLPFSLVLVLALIGLPSVLVWNKALASALSAGLLLGHLAQEVVHHRLHRNEDGGGWWAAQRRHHRHHHFNDPERAFGTLTAFWDRIFGTLPRP</sequence>
<evidence type="ECO:0000256" key="12">
    <source>
        <dbReference type="ARBA" id="ARBA00023136"/>
    </source>
</evidence>
<evidence type="ECO:0000256" key="2">
    <source>
        <dbReference type="ARBA" id="ARBA00004477"/>
    </source>
</evidence>
<dbReference type="InterPro" id="IPR014430">
    <property type="entry name" value="Scs7"/>
</dbReference>
<evidence type="ECO:0000313" key="16">
    <source>
        <dbReference type="EMBL" id="AVR88302.1"/>
    </source>
</evidence>
<keyword evidence="11" id="KW-0443">Lipid metabolism</keyword>
<keyword evidence="4 14" id="KW-0812">Transmembrane</keyword>
<evidence type="ECO:0000256" key="1">
    <source>
        <dbReference type="ARBA" id="ARBA00001947"/>
    </source>
</evidence>
<dbReference type="Proteomes" id="UP000241885">
    <property type="component" value="Chromosome"/>
</dbReference>
<keyword evidence="5" id="KW-0479">Metal-binding</keyword>
<keyword evidence="13" id="KW-0275">Fatty acid biosynthesis</keyword>
<name>A0A2R4BM19_THAAR</name>
<accession>A0A2R4BM19</accession>
<feature type="domain" description="Fatty acid hydroxylase" evidence="15">
    <location>
        <begin position="45"/>
        <end position="176"/>
    </location>
</feature>
<comment type="subcellular location">
    <subcellularLocation>
        <location evidence="2">Endoplasmic reticulum membrane</location>
        <topology evidence="2">Multi-pass membrane protein</topology>
    </subcellularLocation>
</comment>
<dbReference type="GO" id="GO:0006633">
    <property type="term" value="P:fatty acid biosynthetic process"/>
    <property type="evidence" value="ECO:0007669"/>
    <property type="project" value="UniProtKB-KW"/>
</dbReference>
<evidence type="ECO:0000256" key="9">
    <source>
        <dbReference type="ARBA" id="ARBA00022989"/>
    </source>
</evidence>
<dbReference type="AlphaFoldDB" id="A0A2R4BM19"/>
<evidence type="ECO:0000256" key="7">
    <source>
        <dbReference type="ARBA" id="ARBA00022832"/>
    </source>
</evidence>
<protein>
    <submittedName>
        <fullName evidence="16">Fatty acid hydroxylase-like protein</fullName>
    </submittedName>
</protein>
<comment type="cofactor">
    <cofactor evidence="1">
        <name>Zn(2+)</name>
        <dbReference type="ChEBI" id="CHEBI:29105"/>
    </cofactor>
</comment>
<gene>
    <name evidence="16" type="ORF">Tharo_1377</name>
</gene>
<evidence type="ECO:0000256" key="14">
    <source>
        <dbReference type="SAM" id="Phobius"/>
    </source>
</evidence>
<dbReference type="KEGG" id="tak:Tharo_1377"/>
<keyword evidence="6" id="KW-0256">Endoplasmic reticulum</keyword>
<organism evidence="16 17">
    <name type="scientific">Thauera aromatica K172</name>
    <dbReference type="NCBI Taxonomy" id="44139"/>
    <lineage>
        <taxon>Bacteria</taxon>
        <taxon>Pseudomonadati</taxon>
        <taxon>Pseudomonadota</taxon>
        <taxon>Betaproteobacteria</taxon>
        <taxon>Rhodocyclales</taxon>
        <taxon>Zoogloeaceae</taxon>
        <taxon>Thauera</taxon>
    </lineage>
</organism>
<dbReference type="GO" id="GO:0005506">
    <property type="term" value="F:iron ion binding"/>
    <property type="evidence" value="ECO:0007669"/>
    <property type="project" value="InterPro"/>
</dbReference>
<dbReference type="Pfam" id="PF04116">
    <property type="entry name" value="FA_hydroxylase"/>
    <property type="match status" value="1"/>
</dbReference>
<feature type="transmembrane region" description="Helical" evidence="14">
    <location>
        <begin position="12"/>
        <end position="32"/>
    </location>
</feature>
<evidence type="ECO:0000256" key="11">
    <source>
        <dbReference type="ARBA" id="ARBA00023098"/>
    </source>
</evidence>
<dbReference type="GO" id="GO:0080132">
    <property type="term" value="F:fatty acid 2-hydroxylase activity"/>
    <property type="evidence" value="ECO:0007669"/>
    <property type="project" value="InterPro"/>
</dbReference>
<dbReference type="InterPro" id="IPR006694">
    <property type="entry name" value="Fatty_acid_hydroxylase"/>
</dbReference>
<feature type="transmembrane region" description="Helical" evidence="14">
    <location>
        <begin position="83"/>
        <end position="108"/>
    </location>
</feature>
<evidence type="ECO:0000256" key="5">
    <source>
        <dbReference type="ARBA" id="ARBA00022723"/>
    </source>
</evidence>
<evidence type="ECO:0000256" key="13">
    <source>
        <dbReference type="ARBA" id="ARBA00023160"/>
    </source>
</evidence>
<dbReference type="GO" id="GO:0016020">
    <property type="term" value="C:membrane"/>
    <property type="evidence" value="ECO:0007669"/>
    <property type="project" value="InterPro"/>
</dbReference>
<dbReference type="PANTHER" id="PTHR12863">
    <property type="entry name" value="FATTY ACID HYDROXYLASE"/>
    <property type="match status" value="1"/>
</dbReference>
<reference evidence="16 17" key="1">
    <citation type="submission" date="2018-03" db="EMBL/GenBank/DDBJ databases">
        <title>Complete genome sequence of Thauera aromatica, a model organism for studying aromatic compound degradation under denitrifying conditions.</title>
        <authorList>
            <person name="Lo H.-Y."/>
            <person name="Goris T."/>
            <person name="Boll M."/>
            <person name="Mueller J.A."/>
        </authorList>
    </citation>
    <scope>NUCLEOTIDE SEQUENCE [LARGE SCALE GENOMIC DNA]</scope>
    <source>
        <strain evidence="16 17">K172</strain>
    </source>
</reference>
<keyword evidence="17" id="KW-1185">Reference proteome</keyword>
<evidence type="ECO:0000256" key="10">
    <source>
        <dbReference type="ARBA" id="ARBA00023002"/>
    </source>
</evidence>
<dbReference type="EMBL" id="CP028339">
    <property type="protein sequence ID" value="AVR88302.1"/>
    <property type="molecule type" value="Genomic_DNA"/>
</dbReference>
<dbReference type="PANTHER" id="PTHR12863:SF1">
    <property type="entry name" value="FATTY ACID 2-HYDROXYLASE"/>
    <property type="match status" value="1"/>
</dbReference>
<keyword evidence="10" id="KW-0560">Oxidoreductase</keyword>
<keyword evidence="8" id="KW-0862">Zinc</keyword>
<proteinExistence type="predicted"/>
<keyword evidence="9 14" id="KW-1133">Transmembrane helix</keyword>
<evidence type="ECO:0000256" key="4">
    <source>
        <dbReference type="ARBA" id="ARBA00022692"/>
    </source>
</evidence>
<keyword evidence="7" id="KW-0276">Fatty acid metabolism</keyword>
<keyword evidence="12 14" id="KW-0472">Membrane</keyword>
<evidence type="ECO:0000259" key="15">
    <source>
        <dbReference type="Pfam" id="PF04116"/>
    </source>
</evidence>
<evidence type="ECO:0000256" key="8">
    <source>
        <dbReference type="ARBA" id="ARBA00022833"/>
    </source>
</evidence>
<feature type="transmembrane region" description="Helical" evidence="14">
    <location>
        <begin position="41"/>
        <end position="63"/>
    </location>
</feature>
<evidence type="ECO:0000256" key="6">
    <source>
        <dbReference type="ARBA" id="ARBA00022824"/>
    </source>
</evidence>
<keyword evidence="3" id="KW-0444">Lipid biosynthesis</keyword>
<evidence type="ECO:0000256" key="3">
    <source>
        <dbReference type="ARBA" id="ARBA00022516"/>
    </source>
</evidence>
<evidence type="ECO:0000313" key="17">
    <source>
        <dbReference type="Proteomes" id="UP000241885"/>
    </source>
</evidence>